<evidence type="ECO:0000256" key="1">
    <source>
        <dbReference type="SAM" id="Coils"/>
    </source>
</evidence>
<dbReference type="SMR" id="A2D9K8"/>
<feature type="compositionally biased region" description="Polar residues" evidence="2">
    <location>
        <begin position="794"/>
        <end position="808"/>
    </location>
</feature>
<feature type="region of interest" description="Disordered" evidence="2">
    <location>
        <begin position="738"/>
        <end position="836"/>
    </location>
</feature>
<feature type="compositionally biased region" description="Basic and acidic residues" evidence="2">
    <location>
        <begin position="172"/>
        <end position="189"/>
    </location>
</feature>
<accession>A2D9K8</accession>
<feature type="coiled-coil region" evidence="1">
    <location>
        <begin position="884"/>
        <end position="911"/>
    </location>
</feature>
<feature type="compositionally biased region" description="Low complexity" evidence="2">
    <location>
        <begin position="815"/>
        <end position="826"/>
    </location>
</feature>
<proteinExistence type="predicted"/>
<feature type="coiled-coil region" evidence="1">
    <location>
        <begin position="650"/>
        <end position="730"/>
    </location>
</feature>
<feature type="coiled-coil region" evidence="1">
    <location>
        <begin position="414"/>
        <end position="441"/>
    </location>
</feature>
<feature type="region of interest" description="Disordered" evidence="2">
    <location>
        <begin position="314"/>
        <end position="367"/>
    </location>
</feature>
<dbReference type="STRING" id="5722.A2D9K8"/>
<sequence>MINASPEGDLLNQIREALNFGAKVETTNLKSVMTDICTNVSKLQKDVQKISLELAKKADSESTAKSIADLEANINSDHQTLTNLQTSVQDMKNDMSINYRKILSESKRYTELLLNDFRQEMEDTNNKNLLIAKASGADLNVLSKANLPEGTVPVISAPHEEENSQITTPPKSPKEEPQETHEEEKEYDSKGLQIRVPSPAKEMASSQTSIPPTPEKGSRPPSRPPEIPPDLLQRLDTLDFRISENDQEIQRISNLVEEIENLKKMLDEQNAKFGDQSLKLNEELENLKASAAQFNALSSSEKISVQPSLNSINETEIEEKDLKIKPKTEEVTEKPKTPVQSEEKEEEKPSENEEKSNPEDDDKKEQAELEAKLKKQQEQMMAMINNSKNEQIDTTELMKQIMDAVRFEIEINTRQNNEKTNEKIRQMVNDLNNEISGNQNKINEIIKGYDEKLLALQKKSAEDLNKFTASSNSVQAELKDKSDQLQKSVESLNEKVKSMSATSNLGQKITTIPIKEGKADLSQILAQLGNAVQAITELDTRLAICEKSSADVSQETIKSIRDVLNDHDGRLNGYDSNIVGIEMKIGALGDRVSELKGSDHTADDERKFNQIRELIANLEDSTKSLRDSLTKVIQDNATERVSQMMQKTKVEEHTKSLEDLKQDIAKMKEENSALSSRLKKVISLIQNINTELSEKINNTSNTVTVYTEEIEKLKNMLANTEKNFTAAISATNELLTARNEERPKSSASENRSPSPPLQPALQNTPTTELRIEFSGNKPESDEEIPPTTPVTVEDTATSPHMEIPQNNWVERPLEKSQLPKLKQPKQLSDKRKSARSILGTVDQKKFEESNQKVIGIESSMTSVKSALDTLRTQTKSLTDTKADKDAVQSLYEQLKSALAEMNNRLGSFRRLLGTKVDASDLQNLRKELLITYQAQGETAAGTENIRCLLCGQIRKGVTGTADQKIESQIKDAAQIADKLGVTQTKNQVEIVPAGPLFSSSVGQGDEEGTPVYIYTQNGEMYKGRSMEKQRIVPAEGPIVPDDAPLPNL</sequence>
<dbReference type="InParanoid" id="A2D9K8"/>
<feature type="coiled-coil region" evidence="1">
    <location>
        <begin position="242"/>
        <end position="297"/>
    </location>
</feature>
<dbReference type="VEuPathDB" id="TrichDB:TVAG_076110"/>
<organism evidence="3 4">
    <name type="scientific">Trichomonas vaginalis (strain ATCC PRA-98 / G3)</name>
    <dbReference type="NCBI Taxonomy" id="412133"/>
    <lineage>
        <taxon>Eukaryota</taxon>
        <taxon>Metamonada</taxon>
        <taxon>Parabasalia</taxon>
        <taxon>Trichomonadida</taxon>
        <taxon>Trichomonadidae</taxon>
        <taxon>Trichomonas</taxon>
    </lineage>
</organism>
<reference evidence="3" key="2">
    <citation type="journal article" date="2007" name="Science">
        <title>Draft genome sequence of the sexually transmitted pathogen Trichomonas vaginalis.</title>
        <authorList>
            <person name="Carlton J.M."/>
            <person name="Hirt R.P."/>
            <person name="Silva J.C."/>
            <person name="Delcher A.L."/>
            <person name="Schatz M."/>
            <person name="Zhao Q."/>
            <person name="Wortman J.R."/>
            <person name="Bidwell S.L."/>
            <person name="Alsmark U.C.M."/>
            <person name="Besteiro S."/>
            <person name="Sicheritz-Ponten T."/>
            <person name="Noel C.J."/>
            <person name="Dacks J.B."/>
            <person name="Foster P.G."/>
            <person name="Simillion C."/>
            <person name="Van de Peer Y."/>
            <person name="Miranda-Saavedra D."/>
            <person name="Barton G.J."/>
            <person name="Westrop G.D."/>
            <person name="Mueller S."/>
            <person name="Dessi D."/>
            <person name="Fiori P.L."/>
            <person name="Ren Q."/>
            <person name="Paulsen I."/>
            <person name="Zhang H."/>
            <person name="Bastida-Corcuera F.D."/>
            <person name="Simoes-Barbosa A."/>
            <person name="Brown M.T."/>
            <person name="Hayes R.D."/>
            <person name="Mukherjee M."/>
            <person name="Okumura C.Y."/>
            <person name="Schneider R."/>
            <person name="Smith A.J."/>
            <person name="Vanacova S."/>
            <person name="Villalvazo M."/>
            <person name="Haas B.J."/>
            <person name="Pertea M."/>
            <person name="Feldblyum T.V."/>
            <person name="Utterback T.R."/>
            <person name="Shu C.L."/>
            <person name="Osoegawa K."/>
            <person name="de Jong P.J."/>
            <person name="Hrdy I."/>
            <person name="Horvathova L."/>
            <person name="Zubacova Z."/>
            <person name="Dolezal P."/>
            <person name="Malik S.B."/>
            <person name="Logsdon J.M. Jr."/>
            <person name="Henze K."/>
            <person name="Gupta A."/>
            <person name="Wang C.C."/>
            <person name="Dunne R.L."/>
            <person name="Upcroft J.A."/>
            <person name="Upcroft P."/>
            <person name="White O."/>
            <person name="Salzberg S.L."/>
            <person name="Tang P."/>
            <person name="Chiu C.-H."/>
            <person name="Lee Y.-S."/>
            <person name="Embley T.M."/>
            <person name="Coombs G.H."/>
            <person name="Mottram J.C."/>
            <person name="Tachezy J."/>
            <person name="Fraser-Liggett C.M."/>
            <person name="Johnson P.J."/>
        </authorList>
    </citation>
    <scope>NUCLEOTIDE SEQUENCE [LARGE SCALE GENOMIC DNA]</scope>
    <source>
        <strain evidence="3">G3</strain>
    </source>
</reference>
<dbReference type="RefSeq" id="XP_001583850.1">
    <property type="nucleotide sequence ID" value="XM_001583800.1"/>
</dbReference>
<dbReference type="Proteomes" id="UP000001542">
    <property type="component" value="Unassembled WGS sequence"/>
</dbReference>
<evidence type="ECO:0000313" key="3">
    <source>
        <dbReference type="EMBL" id="EAY22864.1"/>
    </source>
</evidence>
<dbReference type="KEGG" id="tva:5468423"/>
<keyword evidence="1" id="KW-0175">Coiled coil</keyword>
<feature type="region of interest" description="Disordered" evidence="2">
    <location>
        <begin position="154"/>
        <end position="230"/>
    </location>
</feature>
<protein>
    <submittedName>
        <fullName evidence="3">Uncharacterized protein</fullName>
    </submittedName>
</protein>
<dbReference type="VEuPathDB" id="TrichDB:TVAGG3_0293000"/>
<feature type="compositionally biased region" description="Basic and acidic residues" evidence="2">
    <location>
        <begin position="320"/>
        <end position="336"/>
    </location>
</feature>
<keyword evidence="4" id="KW-1185">Reference proteome</keyword>
<dbReference type="EMBL" id="DS113181">
    <property type="protein sequence ID" value="EAY22864.1"/>
    <property type="molecule type" value="Genomic_DNA"/>
</dbReference>
<feature type="coiled-coil region" evidence="1">
    <location>
        <begin position="475"/>
        <end position="502"/>
    </location>
</feature>
<reference evidence="3" key="1">
    <citation type="submission" date="2006-10" db="EMBL/GenBank/DDBJ databases">
        <authorList>
            <person name="Amadeo P."/>
            <person name="Zhao Q."/>
            <person name="Wortman J."/>
            <person name="Fraser-Liggett C."/>
            <person name="Carlton J."/>
        </authorList>
    </citation>
    <scope>NUCLEOTIDE SEQUENCE</scope>
    <source>
        <strain evidence="3">G3</strain>
    </source>
</reference>
<dbReference type="AlphaFoldDB" id="A2D9K8"/>
<evidence type="ECO:0000313" key="4">
    <source>
        <dbReference type="Proteomes" id="UP000001542"/>
    </source>
</evidence>
<gene>
    <name evidence="3" type="ORF">TVAG_076110</name>
</gene>
<feature type="compositionally biased region" description="Basic and acidic residues" evidence="2">
    <location>
        <begin position="346"/>
        <end position="367"/>
    </location>
</feature>
<name>A2D9K8_TRIV3</name>
<evidence type="ECO:0000256" key="2">
    <source>
        <dbReference type="SAM" id="MobiDB-lite"/>
    </source>
</evidence>